<dbReference type="Proteomes" id="UP000663860">
    <property type="component" value="Unassembled WGS sequence"/>
</dbReference>
<feature type="coiled-coil region" evidence="1">
    <location>
        <begin position="63"/>
        <end position="140"/>
    </location>
</feature>
<dbReference type="AlphaFoldDB" id="A0A818MCC1"/>
<reference evidence="4" key="1">
    <citation type="submission" date="2021-02" db="EMBL/GenBank/DDBJ databases">
        <authorList>
            <person name="Nowell W R."/>
        </authorList>
    </citation>
    <scope>NUCLEOTIDE SEQUENCE</scope>
</reference>
<organism evidence="4 5">
    <name type="scientific">Adineta steineri</name>
    <dbReference type="NCBI Taxonomy" id="433720"/>
    <lineage>
        <taxon>Eukaryota</taxon>
        <taxon>Metazoa</taxon>
        <taxon>Spiralia</taxon>
        <taxon>Gnathifera</taxon>
        <taxon>Rotifera</taxon>
        <taxon>Eurotatoria</taxon>
        <taxon>Bdelloidea</taxon>
        <taxon>Adinetida</taxon>
        <taxon>Adinetidae</taxon>
        <taxon>Adineta</taxon>
    </lineage>
</organism>
<evidence type="ECO:0000313" key="3">
    <source>
        <dbReference type="EMBL" id="CAF1265558.1"/>
    </source>
</evidence>
<name>A0A818MCC1_9BILA</name>
<evidence type="ECO:0000256" key="2">
    <source>
        <dbReference type="SAM" id="MobiDB-lite"/>
    </source>
</evidence>
<sequence length="193" mass="23292">MSNTYFKIDHRYNKKPQYVPSSSSFRQDNKQTIVPTMSQSSDIVSVVGINNKNKPVTSFRCQIHDVLQEWQRLQQEKKKYEQQQQAERKRPGFWGDKNQVYDEFDRIMEEDLENQLKELERQEEEQYKRAEQILEEQLQKNPNNNEENDEFERYCMELLEEYEKKEVAEQMRIIPQDKSSQSSNQVLNINVDN</sequence>
<evidence type="ECO:0000313" key="5">
    <source>
        <dbReference type="Proteomes" id="UP000663868"/>
    </source>
</evidence>
<keyword evidence="1" id="KW-0175">Coiled coil</keyword>
<dbReference type="Proteomes" id="UP000663868">
    <property type="component" value="Unassembled WGS sequence"/>
</dbReference>
<dbReference type="EMBL" id="CAJNOE010000547">
    <property type="protein sequence ID" value="CAF1265558.1"/>
    <property type="molecule type" value="Genomic_DNA"/>
</dbReference>
<evidence type="ECO:0000256" key="1">
    <source>
        <dbReference type="SAM" id="Coils"/>
    </source>
</evidence>
<comment type="caution">
    <text evidence="4">The sequence shown here is derived from an EMBL/GenBank/DDBJ whole genome shotgun (WGS) entry which is preliminary data.</text>
</comment>
<gene>
    <name evidence="3" type="ORF">IZO911_LOCUS32130</name>
    <name evidence="4" type="ORF">KXQ929_LOCUS4410</name>
</gene>
<dbReference type="EMBL" id="CAJOBB010000152">
    <property type="protein sequence ID" value="CAF3586743.1"/>
    <property type="molecule type" value="Genomic_DNA"/>
</dbReference>
<feature type="compositionally biased region" description="Polar residues" evidence="2">
    <location>
        <begin position="177"/>
        <end position="193"/>
    </location>
</feature>
<accession>A0A818MCC1</accession>
<protein>
    <submittedName>
        <fullName evidence="4">Uncharacterized protein</fullName>
    </submittedName>
</protein>
<feature type="region of interest" description="Disordered" evidence="2">
    <location>
        <begin position="174"/>
        <end position="193"/>
    </location>
</feature>
<evidence type="ECO:0000313" key="4">
    <source>
        <dbReference type="EMBL" id="CAF3586743.1"/>
    </source>
</evidence>
<proteinExistence type="predicted"/>